<accession>A0A3N4VII5</accession>
<organism evidence="2 3">
    <name type="scientific">Vespertiliibacter pulmonis</name>
    <dbReference type="NCBI Taxonomy" id="1443036"/>
    <lineage>
        <taxon>Bacteria</taxon>
        <taxon>Pseudomonadati</taxon>
        <taxon>Pseudomonadota</taxon>
        <taxon>Gammaproteobacteria</taxon>
        <taxon>Pasteurellales</taxon>
        <taxon>Pasteurellaceae</taxon>
        <taxon>Vespertiliibacter</taxon>
    </lineage>
</organism>
<protein>
    <submittedName>
        <fullName evidence="2">Putative GH25 family protein</fullName>
    </submittedName>
</protein>
<keyword evidence="3" id="KW-1185">Reference proteome</keyword>
<dbReference type="InterPro" id="IPR019613">
    <property type="entry name" value="DUF4198"/>
</dbReference>
<dbReference type="RefSeq" id="WP_124211682.1">
    <property type="nucleotide sequence ID" value="NZ_CP016615.1"/>
</dbReference>
<reference evidence="2 3" key="1">
    <citation type="submission" date="2018-11" db="EMBL/GenBank/DDBJ databases">
        <title>Genomic Encyclopedia of Type Strains, Phase IV (KMG-IV): sequencing the most valuable type-strain genomes for metagenomic binning, comparative biology and taxonomic classification.</title>
        <authorList>
            <person name="Goeker M."/>
        </authorList>
    </citation>
    <scope>NUCLEOTIDE SEQUENCE [LARGE SCALE GENOMIC DNA]</scope>
    <source>
        <strain evidence="2 3">DSM 27238</strain>
    </source>
</reference>
<dbReference type="OrthoDB" id="5368503at2"/>
<name>A0A3N4VII5_9PAST</name>
<evidence type="ECO:0000256" key="1">
    <source>
        <dbReference type="SAM" id="SignalP"/>
    </source>
</evidence>
<feature type="signal peptide" evidence="1">
    <location>
        <begin position="1"/>
        <end position="20"/>
    </location>
</feature>
<gene>
    <name evidence="2" type="ORF">EDC46_1553</name>
</gene>
<evidence type="ECO:0000313" key="3">
    <source>
        <dbReference type="Proteomes" id="UP000281691"/>
    </source>
</evidence>
<dbReference type="Proteomes" id="UP000281691">
    <property type="component" value="Unassembled WGS sequence"/>
</dbReference>
<comment type="caution">
    <text evidence="2">The sequence shown here is derived from an EMBL/GenBank/DDBJ whole genome shotgun (WGS) entry which is preliminary data.</text>
</comment>
<dbReference type="Pfam" id="PF10670">
    <property type="entry name" value="DUF4198"/>
    <property type="match status" value="1"/>
</dbReference>
<keyword evidence="1" id="KW-0732">Signal</keyword>
<evidence type="ECO:0000313" key="2">
    <source>
        <dbReference type="EMBL" id="RPE82618.1"/>
    </source>
</evidence>
<feature type="chain" id="PRO_5017974535" evidence="1">
    <location>
        <begin position="21"/>
        <end position="237"/>
    </location>
</feature>
<dbReference type="AlphaFoldDB" id="A0A3N4VII5"/>
<sequence>MFKKTAIALLAALFSGSIFAHGAWIAQQQDKYVVVYGHGAENNAYKAEQVKRIEGYKKGEKTILVRKDHDDFVSFDLAGSELVGVEFYNGFWTKFKDGKWEQKPRNEAKGDIELGTESAKYAVSLFDHHAKIKPLGYPLEIVPEQNPLEMSEGDSVTVKVLFNGKPLADAKVTNDYVNLGEDGYKKTDKDGKVTLTIRNDGLNVFEVGHRVDHPNKDKADKLSLSATFSFVLHEHKH</sequence>
<proteinExistence type="predicted"/>
<dbReference type="EMBL" id="RKQP01000005">
    <property type="protein sequence ID" value="RPE82618.1"/>
    <property type="molecule type" value="Genomic_DNA"/>
</dbReference>